<sequence>MSDRPRRKSLSIFRPALSSLTPIHDNKDQLPASASASLKKRHADSFADPPSPSPSATSTTSNLDRIDPKTSVEKLLGKAASRPRSLQKPRPSSIFGSFRSLHSLQDEDEEDPTGTPPTPSSLQLPSSCDVSITAAERRVLHHGEVQLAGGMFRKKSQYLVLTDKHLVRFKSRSRASDVFPSIPASKGRRNDEARHSRLSSSGSLHELQTLSTNDSFSAISLNQIVAVYKLDDGRPYFSVEVAHLDQDRAAAITLRKPTMNYFSLSFHLLLSP</sequence>
<protein>
    <recommendedName>
        <fullName evidence="4">PH domain-containing protein</fullName>
    </recommendedName>
</protein>
<dbReference type="EMBL" id="CAJPDS010000094">
    <property type="protein sequence ID" value="CAF9936720.1"/>
    <property type="molecule type" value="Genomic_DNA"/>
</dbReference>
<organism evidence="2 3">
    <name type="scientific">Heterodermia speciosa</name>
    <dbReference type="NCBI Taxonomy" id="116794"/>
    <lineage>
        <taxon>Eukaryota</taxon>
        <taxon>Fungi</taxon>
        <taxon>Dikarya</taxon>
        <taxon>Ascomycota</taxon>
        <taxon>Pezizomycotina</taxon>
        <taxon>Lecanoromycetes</taxon>
        <taxon>OSLEUM clade</taxon>
        <taxon>Lecanoromycetidae</taxon>
        <taxon>Caliciales</taxon>
        <taxon>Physciaceae</taxon>
        <taxon>Heterodermia</taxon>
    </lineage>
</organism>
<comment type="caution">
    <text evidence="2">The sequence shown here is derived from an EMBL/GenBank/DDBJ whole genome shotgun (WGS) entry which is preliminary data.</text>
</comment>
<evidence type="ECO:0000313" key="3">
    <source>
        <dbReference type="Proteomes" id="UP000664521"/>
    </source>
</evidence>
<feature type="region of interest" description="Disordered" evidence="1">
    <location>
        <begin position="1"/>
        <end position="126"/>
    </location>
</feature>
<dbReference type="OrthoDB" id="120976at2759"/>
<keyword evidence="3" id="KW-1185">Reference proteome</keyword>
<name>A0A8H3G6G1_9LECA</name>
<evidence type="ECO:0000313" key="2">
    <source>
        <dbReference type="EMBL" id="CAF9936720.1"/>
    </source>
</evidence>
<gene>
    <name evidence="2" type="ORF">HETSPECPRED_010425</name>
</gene>
<evidence type="ECO:0000256" key="1">
    <source>
        <dbReference type="SAM" id="MobiDB-lite"/>
    </source>
</evidence>
<dbReference type="Proteomes" id="UP000664521">
    <property type="component" value="Unassembled WGS sequence"/>
</dbReference>
<proteinExistence type="predicted"/>
<evidence type="ECO:0008006" key="4">
    <source>
        <dbReference type="Google" id="ProtNLM"/>
    </source>
</evidence>
<reference evidence="2" key="1">
    <citation type="submission" date="2021-03" db="EMBL/GenBank/DDBJ databases">
        <authorList>
            <person name="Tagirdzhanova G."/>
        </authorList>
    </citation>
    <scope>NUCLEOTIDE SEQUENCE</scope>
</reference>
<feature type="region of interest" description="Disordered" evidence="1">
    <location>
        <begin position="180"/>
        <end position="203"/>
    </location>
</feature>
<feature type="compositionally biased region" description="Basic and acidic residues" evidence="1">
    <location>
        <begin position="64"/>
        <end position="76"/>
    </location>
</feature>
<dbReference type="AlphaFoldDB" id="A0A8H3G6G1"/>
<accession>A0A8H3G6G1</accession>